<dbReference type="Gene3D" id="3.30.565.10">
    <property type="entry name" value="Histidine kinase-like ATPase, C-terminal domain"/>
    <property type="match status" value="1"/>
</dbReference>
<dbReference type="InterPro" id="IPR036890">
    <property type="entry name" value="HATPase_C_sf"/>
</dbReference>
<dbReference type="Proteomes" id="UP001163739">
    <property type="component" value="Chromosome"/>
</dbReference>
<proteinExistence type="predicted"/>
<name>A0ABY6N388_9ALTE</name>
<reference evidence="3" key="1">
    <citation type="submission" date="2022-06" db="EMBL/GenBank/DDBJ databases">
        <title>Alkalimarinus sp. nov., isolated from gut of a Alitta virens.</title>
        <authorList>
            <person name="Yang A.I."/>
            <person name="Shin N.-R."/>
        </authorList>
    </citation>
    <scope>NUCLEOTIDE SEQUENCE</scope>
    <source>
        <strain evidence="3">A2M4</strain>
    </source>
</reference>
<protein>
    <submittedName>
        <fullName evidence="3">Histidine kinase</fullName>
    </submittedName>
</protein>
<feature type="domain" description="Signal transduction histidine kinase internal region" evidence="2">
    <location>
        <begin position="171"/>
        <end position="248"/>
    </location>
</feature>
<keyword evidence="4" id="KW-1185">Reference proteome</keyword>
<dbReference type="InterPro" id="IPR050640">
    <property type="entry name" value="Bact_2-comp_sensor_kinase"/>
</dbReference>
<sequence>MKNTPIDKPHNIEKNQLKEVIEDPNSDFFLPDLCRVQAVFSLLIVTELVALLFTLAHPSAKLMDWNYLGLISLFGHWTVLTSAAVLCTARPILAKLSINVAATTAFIIILFITIIYSLVADHFLRPQSDGVVDTLFLLKNVVISAIIGGITLRYFYLQQQWKNQRQAELQARLEALQARIRPHFLFNSMNTIASLIASNPDIAEEAVLDLSELFRATLNNKKMLIPLSEELALCKRYLHIEGLRLSGRMTVDWKLSNYDGSVLIPPLSLQPLVENAIYHGIQPRTDGGTITIESYRKKNTVYILVSNPFDSELSESHKKGNKIALDNIRSRFEAIYEQQAIMKTSQIDGIFTVTLRFPVHQHTH</sequence>
<dbReference type="PANTHER" id="PTHR34220:SF7">
    <property type="entry name" value="SENSOR HISTIDINE KINASE YPDA"/>
    <property type="match status" value="1"/>
</dbReference>
<evidence type="ECO:0000313" key="3">
    <source>
        <dbReference type="EMBL" id="UZE96454.1"/>
    </source>
</evidence>
<evidence type="ECO:0000256" key="1">
    <source>
        <dbReference type="SAM" id="Phobius"/>
    </source>
</evidence>
<organism evidence="3 4">
    <name type="scientific">Alkalimarinus alittae</name>
    <dbReference type="NCBI Taxonomy" id="2961619"/>
    <lineage>
        <taxon>Bacteria</taxon>
        <taxon>Pseudomonadati</taxon>
        <taxon>Pseudomonadota</taxon>
        <taxon>Gammaproteobacteria</taxon>
        <taxon>Alteromonadales</taxon>
        <taxon>Alteromonadaceae</taxon>
        <taxon>Alkalimarinus</taxon>
    </lineage>
</organism>
<dbReference type="PANTHER" id="PTHR34220">
    <property type="entry name" value="SENSOR HISTIDINE KINASE YPDA"/>
    <property type="match status" value="1"/>
</dbReference>
<feature type="transmembrane region" description="Helical" evidence="1">
    <location>
        <begin position="68"/>
        <end position="89"/>
    </location>
</feature>
<dbReference type="EMBL" id="CP100390">
    <property type="protein sequence ID" value="UZE96454.1"/>
    <property type="molecule type" value="Genomic_DNA"/>
</dbReference>
<feature type="transmembrane region" description="Helical" evidence="1">
    <location>
        <begin position="38"/>
        <end position="56"/>
    </location>
</feature>
<dbReference type="GO" id="GO:0016301">
    <property type="term" value="F:kinase activity"/>
    <property type="evidence" value="ECO:0007669"/>
    <property type="project" value="UniProtKB-KW"/>
</dbReference>
<evidence type="ECO:0000313" key="4">
    <source>
        <dbReference type="Proteomes" id="UP001163739"/>
    </source>
</evidence>
<keyword evidence="1" id="KW-0472">Membrane</keyword>
<dbReference type="Pfam" id="PF06580">
    <property type="entry name" value="His_kinase"/>
    <property type="match status" value="1"/>
</dbReference>
<keyword evidence="3" id="KW-0418">Kinase</keyword>
<dbReference type="SUPFAM" id="SSF55874">
    <property type="entry name" value="ATPase domain of HSP90 chaperone/DNA topoisomerase II/histidine kinase"/>
    <property type="match status" value="1"/>
</dbReference>
<gene>
    <name evidence="3" type="ORF">NKI27_01525</name>
</gene>
<accession>A0ABY6N388</accession>
<feature type="transmembrane region" description="Helical" evidence="1">
    <location>
        <begin position="136"/>
        <end position="156"/>
    </location>
</feature>
<evidence type="ECO:0000259" key="2">
    <source>
        <dbReference type="Pfam" id="PF06580"/>
    </source>
</evidence>
<feature type="transmembrane region" description="Helical" evidence="1">
    <location>
        <begin position="96"/>
        <end position="116"/>
    </location>
</feature>
<keyword evidence="3" id="KW-0808">Transferase</keyword>
<dbReference type="RefSeq" id="WP_265047939.1">
    <property type="nucleotide sequence ID" value="NZ_CP100390.1"/>
</dbReference>
<keyword evidence="1" id="KW-0812">Transmembrane</keyword>
<keyword evidence="1" id="KW-1133">Transmembrane helix</keyword>
<dbReference type="InterPro" id="IPR010559">
    <property type="entry name" value="Sig_transdc_His_kin_internal"/>
</dbReference>